<feature type="domain" description="Heterokaryon incompatibility" evidence="2">
    <location>
        <begin position="142"/>
        <end position="234"/>
    </location>
</feature>
<dbReference type="EMBL" id="KV448225">
    <property type="protein sequence ID" value="OAX40071.1"/>
    <property type="molecule type" value="Genomic_DNA"/>
</dbReference>
<evidence type="ECO:0000259" key="2">
    <source>
        <dbReference type="Pfam" id="PF06985"/>
    </source>
</evidence>
<reference evidence="3 4" key="1">
    <citation type="submission" date="2016-06" db="EMBL/GenBank/DDBJ databases">
        <title>Comparative genomics of the ectomycorrhizal sister species Rhizopogon vinicolor and Rhizopogon vesiculosus (Basidiomycota: Boletales) reveals a divergence of the mating type B locus.</title>
        <authorList>
            <consortium name="DOE Joint Genome Institute"/>
            <person name="Mujic A.B."/>
            <person name="Kuo A."/>
            <person name="Tritt A."/>
            <person name="Lipzen A."/>
            <person name="Chen C."/>
            <person name="Johnson J."/>
            <person name="Sharma A."/>
            <person name="Barry K."/>
            <person name="Grigoriev I.V."/>
            <person name="Spatafora J.W."/>
        </authorList>
    </citation>
    <scope>NUCLEOTIDE SEQUENCE [LARGE SCALE GENOMIC DNA]</scope>
    <source>
        <strain evidence="3 4">AM-OR11-026</strain>
    </source>
</reference>
<protein>
    <recommendedName>
        <fullName evidence="2">Heterokaryon incompatibility domain-containing protein</fullName>
    </recommendedName>
</protein>
<evidence type="ECO:0000313" key="3">
    <source>
        <dbReference type="EMBL" id="OAX40071.1"/>
    </source>
</evidence>
<dbReference type="STRING" id="1314800.A0A1B7N5H6"/>
<feature type="region of interest" description="Disordered" evidence="1">
    <location>
        <begin position="517"/>
        <end position="549"/>
    </location>
</feature>
<gene>
    <name evidence="3" type="ORF">K503DRAFT_28372</name>
</gene>
<dbReference type="PANTHER" id="PTHR10622">
    <property type="entry name" value="HET DOMAIN-CONTAINING PROTEIN"/>
    <property type="match status" value="1"/>
</dbReference>
<feature type="compositionally biased region" description="Polar residues" evidence="1">
    <location>
        <begin position="517"/>
        <end position="527"/>
    </location>
</feature>
<sequence>MYFGYELERAALHGAGRYDEASEAFKTMLSKLDEGPDAQIRSKDRITYALKSLTPSPELRQQYLTPSEAEDAILKAINGQLENAPLRLLHTRTGRLCDRAAQIHEFTTSPKYKKLLSLTMKHADLQTDHITEVVGKYFRCVMLSHRWEGSSKEPQLHDIQDKTVYNLNNPLQVGGIIKLQSFCTVARGIGFRWAWIDTCCIDQNSNVELQKSLNSMFVWYRHSALTIVYLSDVPPSSNPGALARSVWNTRGWTVPEFLAPKVILFYQNDWTPYLDDRSSNHKQSRAIMQELEDATGIDLGALITFTPGVTDAREKLRWASTRITTLQEDIAYSLFGIFSVHLPIIYGERRQNALGRLLEEIVAQSGDISALDWVGRSSEFNSCLPADITAYENPPFTQSSLSEEEMQTTISSLRDSAPGVVELALSLYSILEYYKAPRFAHRRLHLPCIPFTVTEIRRRPQSQETYPTYEIKADGLRDMEITTEDRLIQFSRTRPIRQTFLLVRPWNRHLLEMPDFTDQSVEESSSLPGPDIYDSPHETHGETEPPVDLESHSRALRLIVRLGRPFGAFLLAQQRGGEYKRVAADHDIIAEVRDKTSVRSMMGIKTLEIL</sequence>
<feature type="compositionally biased region" description="Basic and acidic residues" evidence="1">
    <location>
        <begin position="534"/>
        <end position="549"/>
    </location>
</feature>
<dbReference type="Pfam" id="PF06985">
    <property type="entry name" value="HET"/>
    <property type="match status" value="1"/>
</dbReference>
<dbReference type="PANTHER" id="PTHR10622:SF10">
    <property type="entry name" value="HET DOMAIN-CONTAINING PROTEIN"/>
    <property type="match status" value="1"/>
</dbReference>
<dbReference type="Proteomes" id="UP000092154">
    <property type="component" value="Unassembled WGS sequence"/>
</dbReference>
<evidence type="ECO:0000313" key="4">
    <source>
        <dbReference type="Proteomes" id="UP000092154"/>
    </source>
</evidence>
<dbReference type="AlphaFoldDB" id="A0A1B7N5H6"/>
<dbReference type="InParanoid" id="A0A1B7N5H6"/>
<evidence type="ECO:0000256" key="1">
    <source>
        <dbReference type="SAM" id="MobiDB-lite"/>
    </source>
</evidence>
<keyword evidence="4" id="KW-1185">Reference proteome</keyword>
<proteinExistence type="predicted"/>
<dbReference type="OrthoDB" id="2641668at2759"/>
<organism evidence="3 4">
    <name type="scientific">Rhizopogon vinicolor AM-OR11-026</name>
    <dbReference type="NCBI Taxonomy" id="1314800"/>
    <lineage>
        <taxon>Eukaryota</taxon>
        <taxon>Fungi</taxon>
        <taxon>Dikarya</taxon>
        <taxon>Basidiomycota</taxon>
        <taxon>Agaricomycotina</taxon>
        <taxon>Agaricomycetes</taxon>
        <taxon>Agaricomycetidae</taxon>
        <taxon>Boletales</taxon>
        <taxon>Suillineae</taxon>
        <taxon>Rhizopogonaceae</taxon>
        <taxon>Rhizopogon</taxon>
    </lineage>
</organism>
<name>A0A1B7N5H6_9AGAM</name>
<accession>A0A1B7N5H6</accession>
<dbReference type="InterPro" id="IPR010730">
    <property type="entry name" value="HET"/>
</dbReference>